<comment type="caution">
    <text evidence="2">The sequence shown here is derived from an EMBL/GenBank/DDBJ whole genome shotgun (WGS) entry which is preliminary data.</text>
</comment>
<accession>A0A4U0H562</accession>
<gene>
    <name evidence="2" type="ORF">FAZ19_09915</name>
</gene>
<reference evidence="2 3" key="1">
    <citation type="submission" date="2019-04" db="EMBL/GenBank/DDBJ databases">
        <title>Sphingobacterium olei sp. nov., isolated from oil-contaminated soil.</title>
        <authorList>
            <person name="Liu B."/>
        </authorList>
    </citation>
    <scope>NUCLEOTIDE SEQUENCE [LARGE SCALE GENOMIC DNA]</scope>
    <source>
        <strain evidence="2 3">Y3L14</strain>
    </source>
</reference>
<evidence type="ECO:0000256" key="1">
    <source>
        <dbReference type="SAM" id="Coils"/>
    </source>
</evidence>
<name>A0A4U0H562_9SPHI</name>
<proteinExistence type="predicted"/>
<dbReference type="AlphaFoldDB" id="A0A4U0H562"/>
<dbReference type="PROSITE" id="PS51257">
    <property type="entry name" value="PROKAR_LIPOPROTEIN"/>
    <property type="match status" value="1"/>
</dbReference>
<dbReference type="Proteomes" id="UP000309872">
    <property type="component" value="Unassembled WGS sequence"/>
</dbReference>
<protein>
    <submittedName>
        <fullName evidence="2">Uncharacterized protein</fullName>
    </submittedName>
</protein>
<organism evidence="2 3">
    <name type="scientific">Sphingobacterium alkalisoli</name>
    <dbReference type="NCBI Taxonomy" id="1874115"/>
    <lineage>
        <taxon>Bacteria</taxon>
        <taxon>Pseudomonadati</taxon>
        <taxon>Bacteroidota</taxon>
        <taxon>Sphingobacteriia</taxon>
        <taxon>Sphingobacteriales</taxon>
        <taxon>Sphingobacteriaceae</taxon>
        <taxon>Sphingobacterium</taxon>
    </lineage>
</organism>
<dbReference type="OrthoDB" id="795031at2"/>
<dbReference type="RefSeq" id="WP_136820581.1">
    <property type="nucleotide sequence ID" value="NZ_BMJX01000003.1"/>
</dbReference>
<evidence type="ECO:0000313" key="3">
    <source>
        <dbReference type="Proteomes" id="UP000309872"/>
    </source>
</evidence>
<evidence type="ECO:0000313" key="2">
    <source>
        <dbReference type="EMBL" id="TJY65452.1"/>
    </source>
</evidence>
<dbReference type="EMBL" id="SUKA01000003">
    <property type="protein sequence ID" value="TJY65452.1"/>
    <property type="molecule type" value="Genomic_DNA"/>
</dbReference>
<feature type="coiled-coil region" evidence="1">
    <location>
        <begin position="100"/>
        <end position="132"/>
    </location>
</feature>
<sequence>MKNQPVSLLTSLFFLTALYGCSGVSQKEHDKLKEENKALQEQIDELKFGPSKLISQAKIYIDNKNFNKAKSEIETLMNKHPSSRESAEARQLVPIVNKGIKDQELAKERLKLEKERNEKQRLANATKKLRTNYDDIKEVTWYYDRGTPQYTNYNSFHIYIGKTKNGAPWLRLRIQYTGDDWLFIEKYVIKTDTDSYTIETTYRDVDKDNGSGAIWEWYDAQMNDKLYRIVKEVIKSKSAKIRHNGKQYYEDRTITQKEKQSLQNILDAYEVLGGKTDF</sequence>
<keyword evidence="1" id="KW-0175">Coiled coil</keyword>
<keyword evidence="3" id="KW-1185">Reference proteome</keyword>
<feature type="coiled-coil region" evidence="1">
    <location>
        <begin position="22"/>
        <end position="49"/>
    </location>
</feature>